<name>A0A9Q3GQH9_9BASI</name>
<dbReference type="Proteomes" id="UP000765509">
    <property type="component" value="Unassembled WGS sequence"/>
</dbReference>
<accession>A0A9Q3GQH9</accession>
<protein>
    <recommendedName>
        <fullName evidence="3">Reverse transcriptase Ty1/copia-type domain-containing protein</fullName>
    </recommendedName>
</protein>
<evidence type="ECO:0000313" key="1">
    <source>
        <dbReference type="EMBL" id="MBW0475300.1"/>
    </source>
</evidence>
<comment type="caution">
    <text evidence="1">The sequence shown here is derived from an EMBL/GenBank/DDBJ whole genome shotgun (WGS) entry which is preliminary data.</text>
</comment>
<evidence type="ECO:0008006" key="3">
    <source>
        <dbReference type="Google" id="ProtNLM"/>
    </source>
</evidence>
<organism evidence="1 2">
    <name type="scientific">Austropuccinia psidii MF-1</name>
    <dbReference type="NCBI Taxonomy" id="1389203"/>
    <lineage>
        <taxon>Eukaryota</taxon>
        <taxon>Fungi</taxon>
        <taxon>Dikarya</taxon>
        <taxon>Basidiomycota</taxon>
        <taxon>Pucciniomycotina</taxon>
        <taxon>Pucciniomycetes</taxon>
        <taxon>Pucciniales</taxon>
        <taxon>Sphaerophragmiaceae</taxon>
        <taxon>Austropuccinia</taxon>
    </lineage>
</organism>
<keyword evidence="2" id="KW-1185">Reference proteome</keyword>
<evidence type="ECO:0000313" key="2">
    <source>
        <dbReference type="Proteomes" id="UP000765509"/>
    </source>
</evidence>
<dbReference type="EMBL" id="AVOT02004049">
    <property type="protein sequence ID" value="MBW0475300.1"/>
    <property type="molecule type" value="Genomic_DNA"/>
</dbReference>
<dbReference type="AlphaFoldDB" id="A0A9Q3GQH9"/>
<sequence length="137" mass="15680">MASWLKNAPFKGCFVNPCVFYRMESKPVCIYVHINDLAIFGPDLTPLKQEIQSGFDIKDLGMAELLLGLRVNQLDSRLFLSQEHFVNKLEKEYEIKYLTPSNKPLKPNIQLISSTEDGVSELKRLDINYQTTIGELN</sequence>
<reference evidence="1" key="1">
    <citation type="submission" date="2021-03" db="EMBL/GenBank/DDBJ databases">
        <title>Draft genome sequence of rust myrtle Austropuccinia psidii MF-1, a brazilian biotype.</title>
        <authorList>
            <person name="Quecine M.C."/>
            <person name="Pachon D.M.R."/>
            <person name="Bonatelli M.L."/>
            <person name="Correr F.H."/>
            <person name="Franceschini L.M."/>
            <person name="Leite T.F."/>
            <person name="Margarido G.R.A."/>
            <person name="Almeida C.A."/>
            <person name="Ferrarezi J.A."/>
            <person name="Labate C.A."/>
        </authorList>
    </citation>
    <scope>NUCLEOTIDE SEQUENCE</scope>
    <source>
        <strain evidence="1">MF-1</strain>
    </source>
</reference>
<gene>
    <name evidence="1" type="ORF">O181_015015</name>
</gene>
<proteinExistence type="predicted"/>